<sequence>MPKLNGTGPEGKGPKTGRGLGECEKKSFKELFQKLGKGLGKRRKSGGGEGRGKRLKYDQKSG</sequence>
<dbReference type="EMBL" id="FOHT01000058">
    <property type="protein sequence ID" value="SEU15117.1"/>
    <property type="molecule type" value="Genomic_DNA"/>
</dbReference>
<name>X5DYH3_9BACT</name>
<accession>X5DYH3</accession>
<evidence type="ECO:0000313" key="5">
    <source>
        <dbReference type="Proteomes" id="UP000181981"/>
    </source>
</evidence>
<feature type="region of interest" description="Disordered" evidence="1">
    <location>
        <begin position="1"/>
        <end position="62"/>
    </location>
</feature>
<protein>
    <submittedName>
        <fullName evidence="3">Uncharacterized protein</fullName>
    </submittedName>
</protein>
<proteinExistence type="predicted"/>
<dbReference type="InterPro" id="IPR035205">
    <property type="entry name" value="DUF5320"/>
</dbReference>
<dbReference type="Pfam" id="PF17253">
    <property type="entry name" value="DUF5320"/>
    <property type="match status" value="1"/>
</dbReference>
<dbReference type="KEGG" id="dori:FH5T_06275"/>
<evidence type="ECO:0000313" key="2">
    <source>
        <dbReference type="EMBL" id="AHW59341.1"/>
    </source>
</evidence>
<reference evidence="3 5" key="2">
    <citation type="submission" date="2016-10" db="EMBL/GenBank/DDBJ databases">
        <authorList>
            <person name="de Groot N.N."/>
        </authorList>
    </citation>
    <scope>NUCLEOTIDE SEQUENCE [LARGE SCALE GENOMIC DNA]</scope>
    <source>
        <strain evidence="3 5">DSM 25947</strain>
    </source>
</reference>
<keyword evidence="4" id="KW-1185">Reference proteome</keyword>
<organism evidence="3 5">
    <name type="scientific">Draconibacterium orientale</name>
    <dbReference type="NCBI Taxonomy" id="1168034"/>
    <lineage>
        <taxon>Bacteria</taxon>
        <taxon>Pseudomonadati</taxon>
        <taxon>Bacteroidota</taxon>
        <taxon>Bacteroidia</taxon>
        <taxon>Marinilabiliales</taxon>
        <taxon>Prolixibacteraceae</taxon>
        <taxon>Draconibacterium</taxon>
    </lineage>
</organism>
<feature type="compositionally biased region" description="Basic and acidic residues" evidence="1">
    <location>
        <begin position="50"/>
        <end position="62"/>
    </location>
</feature>
<dbReference type="Proteomes" id="UP000181981">
    <property type="component" value="Unassembled WGS sequence"/>
</dbReference>
<gene>
    <name evidence="2" type="ORF">FH5T_06275</name>
    <name evidence="3" type="ORF">SAMN05444285_15814</name>
</gene>
<reference evidence="2 4" key="1">
    <citation type="submission" date="2014-03" db="EMBL/GenBank/DDBJ databases">
        <title>Complete genome sequence of a deeply braunched marine Bacteroidia bacterium Draconibacterium orientale type strain FH5T.</title>
        <authorList>
            <person name="Li X."/>
            <person name="Wang X."/>
            <person name="Xie Z."/>
            <person name="Du Z."/>
            <person name="Chen G."/>
        </authorList>
    </citation>
    <scope>NUCLEOTIDE SEQUENCE [LARGE SCALE GENOMIC DNA]</scope>
    <source>
        <strain evidence="2 4">FH5</strain>
    </source>
</reference>
<dbReference type="Proteomes" id="UP000023772">
    <property type="component" value="Chromosome"/>
</dbReference>
<evidence type="ECO:0000256" key="1">
    <source>
        <dbReference type="SAM" id="MobiDB-lite"/>
    </source>
</evidence>
<evidence type="ECO:0000313" key="3">
    <source>
        <dbReference type="EMBL" id="SEU15117.1"/>
    </source>
</evidence>
<dbReference type="HOGENOM" id="CLU_2896873_0_0_10"/>
<dbReference type="STRING" id="1168034.FH5T_06275"/>
<feature type="compositionally biased region" description="Basic and acidic residues" evidence="1">
    <location>
        <begin position="21"/>
        <end position="32"/>
    </location>
</feature>
<dbReference type="AlphaFoldDB" id="X5DYH3"/>
<dbReference type="RefSeq" id="WP_038556743.1">
    <property type="nucleotide sequence ID" value="NZ_FOHT01000058.1"/>
</dbReference>
<feature type="compositionally biased region" description="Gly residues" evidence="1">
    <location>
        <begin position="8"/>
        <end position="20"/>
    </location>
</feature>
<dbReference type="EMBL" id="CP007451">
    <property type="protein sequence ID" value="AHW59341.1"/>
    <property type="molecule type" value="Genomic_DNA"/>
</dbReference>
<evidence type="ECO:0000313" key="4">
    <source>
        <dbReference type="Proteomes" id="UP000023772"/>
    </source>
</evidence>